<protein>
    <submittedName>
        <fullName evidence="1">11236_t:CDS:1</fullName>
    </submittedName>
</protein>
<evidence type="ECO:0000313" key="2">
    <source>
        <dbReference type="Proteomes" id="UP000789860"/>
    </source>
</evidence>
<evidence type="ECO:0000313" key="1">
    <source>
        <dbReference type="EMBL" id="CAG8616417.1"/>
    </source>
</evidence>
<accession>A0ACA9MWJ0</accession>
<organism evidence="1 2">
    <name type="scientific">Scutellospora calospora</name>
    <dbReference type="NCBI Taxonomy" id="85575"/>
    <lineage>
        <taxon>Eukaryota</taxon>
        <taxon>Fungi</taxon>
        <taxon>Fungi incertae sedis</taxon>
        <taxon>Mucoromycota</taxon>
        <taxon>Glomeromycotina</taxon>
        <taxon>Glomeromycetes</taxon>
        <taxon>Diversisporales</taxon>
        <taxon>Gigasporaceae</taxon>
        <taxon>Scutellospora</taxon>
    </lineage>
</organism>
<name>A0ACA9MWJ0_9GLOM</name>
<sequence length="46" mass="5420">MVIIHLQDVVVNIEFLIQTLYSLIRSKVDWFLDELVNEMTIQTGKN</sequence>
<gene>
    <name evidence="1" type="ORF">SCALOS_LOCUS7488</name>
</gene>
<comment type="caution">
    <text evidence="1">The sequence shown here is derived from an EMBL/GenBank/DDBJ whole genome shotgun (WGS) entry which is preliminary data.</text>
</comment>
<keyword evidence="2" id="KW-1185">Reference proteome</keyword>
<dbReference type="EMBL" id="CAJVPM010016840">
    <property type="protein sequence ID" value="CAG8616417.1"/>
    <property type="molecule type" value="Genomic_DNA"/>
</dbReference>
<dbReference type="Proteomes" id="UP000789860">
    <property type="component" value="Unassembled WGS sequence"/>
</dbReference>
<reference evidence="1" key="1">
    <citation type="submission" date="2021-06" db="EMBL/GenBank/DDBJ databases">
        <authorList>
            <person name="Kallberg Y."/>
            <person name="Tangrot J."/>
            <person name="Rosling A."/>
        </authorList>
    </citation>
    <scope>NUCLEOTIDE SEQUENCE</scope>
    <source>
        <strain evidence="1">AU212A</strain>
    </source>
</reference>
<proteinExistence type="predicted"/>
<feature type="non-terminal residue" evidence="1">
    <location>
        <position position="46"/>
    </location>
</feature>